<dbReference type="InterPro" id="IPR050570">
    <property type="entry name" value="Cell_wall_metabolism_enzyme"/>
</dbReference>
<evidence type="ECO:0000313" key="4">
    <source>
        <dbReference type="EMBL" id="CAK8163228.1"/>
    </source>
</evidence>
<evidence type="ECO:0000259" key="3">
    <source>
        <dbReference type="Pfam" id="PF01551"/>
    </source>
</evidence>
<dbReference type="Gene3D" id="2.70.70.10">
    <property type="entry name" value="Glucose Permease (Domain IIA)"/>
    <property type="match status" value="1"/>
</dbReference>
<feature type="coiled-coil region" evidence="1">
    <location>
        <begin position="64"/>
        <end position="134"/>
    </location>
</feature>
<evidence type="ECO:0000313" key="5">
    <source>
        <dbReference type="Proteomes" id="UP001314181"/>
    </source>
</evidence>
<dbReference type="InterPro" id="IPR016047">
    <property type="entry name" value="M23ase_b-sheet_dom"/>
</dbReference>
<keyword evidence="2" id="KW-0812">Transmembrane</keyword>
<dbReference type="PANTHER" id="PTHR21666">
    <property type="entry name" value="PEPTIDASE-RELATED"/>
    <property type="match status" value="1"/>
</dbReference>
<dbReference type="Proteomes" id="UP001314181">
    <property type="component" value="Unassembled WGS sequence"/>
</dbReference>
<gene>
    <name evidence="4" type="ORF">CAXC1_320033</name>
</gene>
<evidence type="ECO:0000256" key="1">
    <source>
        <dbReference type="SAM" id="Coils"/>
    </source>
</evidence>
<dbReference type="EMBL" id="CAWVOK010000025">
    <property type="protein sequence ID" value="CAK8163228.1"/>
    <property type="molecule type" value="Genomic_DNA"/>
</dbReference>
<comment type="caution">
    <text evidence="4">The sequence shown here is derived from an EMBL/GenBank/DDBJ whole genome shotgun (WGS) entry which is preliminary data.</text>
</comment>
<proteinExistence type="predicted"/>
<dbReference type="PANTHER" id="PTHR21666:SF270">
    <property type="entry name" value="MUREIN HYDROLASE ACTIVATOR ENVC"/>
    <property type="match status" value="1"/>
</dbReference>
<dbReference type="CDD" id="cd12797">
    <property type="entry name" value="M23_peptidase"/>
    <property type="match status" value="1"/>
</dbReference>
<evidence type="ECO:0000256" key="2">
    <source>
        <dbReference type="SAM" id="Phobius"/>
    </source>
</evidence>
<reference evidence="4 5" key="1">
    <citation type="submission" date="2024-01" db="EMBL/GenBank/DDBJ databases">
        <authorList>
            <person name="Kunselman E."/>
        </authorList>
    </citation>
    <scope>NUCLEOTIDE SEQUENCE [LARGE SCALE GENOMIC DNA]</scope>
    <source>
        <strain evidence="4">2 abalone samples</strain>
    </source>
</reference>
<feature type="transmembrane region" description="Helical" evidence="2">
    <location>
        <begin position="34"/>
        <end position="53"/>
    </location>
</feature>
<feature type="domain" description="M23ase beta-sheet core" evidence="3">
    <location>
        <begin position="210"/>
        <end position="304"/>
    </location>
</feature>
<dbReference type="SUPFAM" id="SSF51261">
    <property type="entry name" value="Duplicated hybrid motif"/>
    <property type="match status" value="1"/>
</dbReference>
<protein>
    <recommendedName>
        <fullName evidence="3">M23ase beta-sheet core domain-containing protein</fullName>
    </recommendedName>
</protein>
<organism evidence="4 5">
    <name type="scientific">Candidatus Xenohaliotis californiensis</name>
    <dbReference type="NCBI Taxonomy" id="84677"/>
    <lineage>
        <taxon>Bacteria</taxon>
        <taxon>Pseudomonadati</taxon>
        <taxon>Pseudomonadota</taxon>
        <taxon>Alphaproteobacteria</taxon>
        <taxon>Rickettsiales</taxon>
        <taxon>Anaplasmataceae</taxon>
        <taxon>Candidatus Xenohaliotis</taxon>
    </lineage>
</organism>
<keyword evidence="5" id="KW-1185">Reference proteome</keyword>
<dbReference type="InterPro" id="IPR011055">
    <property type="entry name" value="Dup_hybrid_motif"/>
</dbReference>
<accession>A0ABM9N8G6</accession>
<dbReference type="Pfam" id="PF01551">
    <property type="entry name" value="Peptidase_M23"/>
    <property type="match status" value="1"/>
</dbReference>
<name>A0ABM9N8G6_9RICK</name>
<sequence>MYVYANPKNPIKRCKTVILIKDNNTVSSIYMPNYLQKIILLSLLIILGYGIFIKIKLNIQSNQISKISQQTRCIQNENNKLKNELQKTTKTIETIASYFESMQPSSNQRANSIKERLSERIETMEKALSNTQLIRSAKIAEQLNKIQSIRNICDKEDLSSISTIGNQIHQLIILEQLMDQLPFGAPFINTFRKTSGFGNRKNPVNGKISFHGGIDMASELNATIYSTANGVVKFAGSRGSYGNIVEIDHGNNISTLYAHLSKTLVKKHQKINKNTAIGKMGSSGRSTSPHLHYEIRINKERIDPNKFLTITKNESSK</sequence>
<keyword evidence="2" id="KW-0472">Membrane</keyword>
<keyword evidence="2" id="KW-1133">Transmembrane helix</keyword>
<keyword evidence="1" id="KW-0175">Coiled coil</keyword>